<evidence type="ECO:0000313" key="1">
    <source>
        <dbReference type="EMBL" id="CAF4536037.1"/>
    </source>
</evidence>
<reference evidence="1" key="1">
    <citation type="submission" date="2021-02" db="EMBL/GenBank/DDBJ databases">
        <authorList>
            <person name="Nowell W R."/>
        </authorList>
    </citation>
    <scope>NUCLEOTIDE SEQUENCE</scope>
</reference>
<dbReference type="EMBL" id="CAJOBJ010133856">
    <property type="protein sequence ID" value="CAF4733874.1"/>
    <property type="molecule type" value="Genomic_DNA"/>
</dbReference>
<dbReference type="EMBL" id="CAJOBH010085125">
    <property type="protein sequence ID" value="CAF4536037.1"/>
    <property type="molecule type" value="Genomic_DNA"/>
</dbReference>
<evidence type="ECO:0000313" key="2">
    <source>
        <dbReference type="EMBL" id="CAF4733874.1"/>
    </source>
</evidence>
<protein>
    <submittedName>
        <fullName evidence="1">Uncharacterized protein</fullName>
    </submittedName>
</protein>
<dbReference type="AlphaFoldDB" id="A0A8S2Y6N4"/>
<evidence type="ECO:0000313" key="3">
    <source>
        <dbReference type="Proteomes" id="UP000681967"/>
    </source>
</evidence>
<accession>A0A8S2Y6N4</accession>
<sequence>MLPPLAPGIYAVMILTANGYARPPIQIEYRLYVQQVSPQVGSLYGGT</sequence>
<proteinExistence type="predicted"/>
<comment type="caution">
    <text evidence="1">The sequence shown here is derived from an EMBL/GenBank/DDBJ whole genome shotgun (WGS) entry which is preliminary data.</text>
</comment>
<name>A0A8S2Y6N4_9BILA</name>
<dbReference type="Proteomes" id="UP000681720">
    <property type="component" value="Unassembled WGS sequence"/>
</dbReference>
<feature type="non-terminal residue" evidence="1">
    <location>
        <position position="47"/>
    </location>
</feature>
<dbReference type="Proteomes" id="UP000681967">
    <property type="component" value="Unassembled WGS sequence"/>
</dbReference>
<organism evidence="1 3">
    <name type="scientific">Rotaria magnacalcarata</name>
    <dbReference type="NCBI Taxonomy" id="392030"/>
    <lineage>
        <taxon>Eukaryota</taxon>
        <taxon>Metazoa</taxon>
        <taxon>Spiralia</taxon>
        <taxon>Gnathifera</taxon>
        <taxon>Rotifera</taxon>
        <taxon>Eurotatoria</taxon>
        <taxon>Bdelloidea</taxon>
        <taxon>Philodinida</taxon>
        <taxon>Philodinidae</taxon>
        <taxon>Rotaria</taxon>
    </lineage>
</organism>
<gene>
    <name evidence="1" type="ORF">BYL167_LOCUS37496</name>
    <name evidence="2" type="ORF">GIL414_LOCUS44396</name>
</gene>